<dbReference type="Proteomes" id="UP001199915">
    <property type="component" value="Unassembled WGS sequence"/>
</dbReference>
<feature type="region of interest" description="Disordered" evidence="1">
    <location>
        <begin position="328"/>
        <end position="365"/>
    </location>
</feature>
<feature type="transmembrane region" description="Helical" evidence="2">
    <location>
        <begin position="241"/>
        <end position="259"/>
    </location>
</feature>
<dbReference type="InterPro" id="IPR000253">
    <property type="entry name" value="FHA_dom"/>
</dbReference>
<evidence type="ECO:0000313" key="5">
    <source>
        <dbReference type="Proteomes" id="UP001199915"/>
    </source>
</evidence>
<evidence type="ECO:0000259" key="3">
    <source>
        <dbReference type="PROSITE" id="PS50006"/>
    </source>
</evidence>
<feature type="domain" description="FHA" evidence="3">
    <location>
        <begin position="417"/>
        <end position="467"/>
    </location>
</feature>
<dbReference type="AlphaFoldDB" id="A0AAE3F360"/>
<reference evidence="4" key="1">
    <citation type="submission" date="2022-01" db="EMBL/GenBank/DDBJ databases">
        <title>Collection of gut derived symbiotic bacterial strains cultured from healthy donors.</title>
        <authorList>
            <person name="Lin H."/>
            <person name="Kohout C."/>
            <person name="Waligurski E."/>
            <person name="Pamer E.G."/>
        </authorList>
    </citation>
    <scope>NUCLEOTIDE SEQUENCE</scope>
    <source>
        <strain evidence="4">DFI.5.49</strain>
    </source>
</reference>
<dbReference type="SUPFAM" id="SSF49879">
    <property type="entry name" value="SMAD/FHA domain"/>
    <property type="match status" value="1"/>
</dbReference>
<proteinExistence type="predicted"/>
<dbReference type="EMBL" id="JAKNFS010000014">
    <property type="protein sequence ID" value="MCG4766044.1"/>
    <property type="molecule type" value="Genomic_DNA"/>
</dbReference>
<gene>
    <name evidence="4" type="ORF">L0N21_11070</name>
</gene>
<feature type="compositionally biased region" description="Basic and acidic residues" evidence="1">
    <location>
        <begin position="344"/>
        <end position="365"/>
    </location>
</feature>
<feature type="region of interest" description="Disordered" evidence="1">
    <location>
        <begin position="187"/>
        <end position="208"/>
    </location>
</feature>
<dbReference type="RefSeq" id="WP_238033320.1">
    <property type="nucleotide sequence ID" value="NZ_JAKNFS010000014.1"/>
</dbReference>
<sequence>MQIDYKRDLNHTYVILQEEKEPDTASYQIRMLLTNAIPGLLDCKIGKMDDKTLFYYEVTSRQSLQSVFEQRSIGAEVLRKLFEQLLDLLEELGQYLLVPDGLVLQPELVFADANLENFSFCYLPGKQGHTGCFQKQIRELMEYLLPKLDHQEQDAVVLGYGLYREISAEIFSVETIQALLYQTGKEKKETTEQEGKERSREENPPVQMEEMRWEEREAEAAAENFFVEAEEEKDEGNWKNIVEAVICIGFLGGVLALRWTQAETVWYLVLGGAAAVVGIVSLALELVSRWKKRQLGTETGSYGKAAGIRKQEETGDVFSEYQNRKGLKQKDGTWNPQSDTEQQGWRRDSSVEKEKTWEKNEEQENRKMHSLMELEGHEEDLFGKTELLTSPEDEGRAYLIPIDPIDLPLIPIERGSTLIGKLSAAADVILPYRTVSRLHAKLVSTEEGDYLLDLNSRNGTTVNGVPLMGETKRKLEDGDDISFAGKKYRYKAGEKNRN</sequence>
<feature type="transmembrane region" description="Helical" evidence="2">
    <location>
        <begin position="265"/>
        <end position="284"/>
    </location>
</feature>
<dbReference type="CDD" id="cd00060">
    <property type="entry name" value="FHA"/>
    <property type="match status" value="1"/>
</dbReference>
<keyword evidence="2" id="KW-1133">Transmembrane helix</keyword>
<comment type="caution">
    <text evidence="4">The sequence shown here is derived from an EMBL/GenBank/DDBJ whole genome shotgun (WGS) entry which is preliminary data.</text>
</comment>
<dbReference type="InterPro" id="IPR045962">
    <property type="entry name" value="DUF6382"/>
</dbReference>
<organism evidence="4 5">
    <name type="scientific">Fusicatenibacter saccharivorans</name>
    <dbReference type="NCBI Taxonomy" id="1150298"/>
    <lineage>
        <taxon>Bacteria</taxon>
        <taxon>Bacillati</taxon>
        <taxon>Bacillota</taxon>
        <taxon>Clostridia</taxon>
        <taxon>Lachnospirales</taxon>
        <taxon>Lachnospiraceae</taxon>
        <taxon>Fusicatenibacter</taxon>
    </lineage>
</organism>
<evidence type="ECO:0000256" key="2">
    <source>
        <dbReference type="SAM" id="Phobius"/>
    </source>
</evidence>
<evidence type="ECO:0000313" key="4">
    <source>
        <dbReference type="EMBL" id="MCG4766044.1"/>
    </source>
</evidence>
<dbReference type="InterPro" id="IPR008984">
    <property type="entry name" value="SMAD_FHA_dom_sf"/>
</dbReference>
<dbReference type="SMART" id="SM00240">
    <property type="entry name" value="FHA"/>
    <property type="match status" value="1"/>
</dbReference>
<name>A0AAE3F360_9FIRM</name>
<evidence type="ECO:0000256" key="1">
    <source>
        <dbReference type="SAM" id="MobiDB-lite"/>
    </source>
</evidence>
<keyword evidence="2" id="KW-0472">Membrane</keyword>
<feature type="compositionally biased region" description="Polar residues" evidence="1">
    <location>
        <begin position="332"/>
        <end position="343"/>
    </location>
</feature>
<keyword evidence="2" id="KW-0812">Transmembrane</keyword>
<dbReference type="Gene3D" id="2.60.200.20">
    <property type="match status" value="1"/>
</dbReference>
<protein>
    <submittedName>
        <fullName evidence="4">DUF6382 domain-containing protein</fullName>
    </submittedName>
</protein>
<dbReference type="Pfam" id="PF00498">
    <property type="entry name" value="FHA"/>
    <property type="match status" value="1"/>
</dbReference>
<dbReference type="PROSITE" id="PS50006">
    <property type="entry name" value="FHA_DOMAIN"/>
    <property type="match status" value="1"/>
</dbReference>
<dbReference type="Pfam" id="PF19909">
    <property type="entry name" value="DUF6382"/>
    <property type="match status" value="1"/>
</dbReference>
<accession>A0AAE3F360</accession>